<comment type="caution">
    <text evidence="1">The sequence shown here is derived from an EMBL/GenBank/DDBJ whole genome shotgun (WGS) entry which is preliminary data.</text>
</comment>
<name>A0ABS8PSJ9_9BACT</name>
<evidence type="ECO:0000313" key="2">
    <source>
        <dbReference type="Proteomes" id="UP001199816"/>
    </source>
</evidence>
<proteinExistence type="predicted"/>
<protein>
    <submittedName>
        <fullName evidence="1">Four-helix bundle copper-binding protein</fullName>
    </submittedName>
</protein>
<accession>A0ABS8PSJ9</accession>
<keyword evidence="2" id="KW-1185">Reference proteome</keyword>
<dbReference type="Gene3D" id="1.20.1270.360">
    <property type="match status" value="1"/>
</dbReference>
<dbReference type="Proteomes" id="UP001199816">
    <property type="component" value="Unassembled WGS sequence"/>
</dbReference>
<dbReference type="InterPro" id="IPR005560">
    <property type="entry name" value="Csp_YhjQ"/>
</dbReference>
<gene>
    <name evidence="1" type="ORF">LQ567_14880</name>
</gene>
<dbReference type="Pfam" id="PF03860">
    <property type="entry name" value="Csp"/>
    <property type="match status" value="1"/>
</dbReference>
<reference evidence="1 2" key="1">
    <citation type="submission" date="2021-11" db="EMBL/GenBank/DDBJ databases">
        <title>Genomic of Niabella pedocola.</title>
        <authorList>
            <person name="Wu T."/>
        </authorList>
    </citation>
    <scope>NUCLEOTIDE SEQUENCE [LARGE SCALE GENOMIC DNA]</scope>
    <source>
        <strain evidence="1 2">JCM 31011</strain>
    </source>
</reference>
<organism evidence="1 2">
    <name type="scientific">Niabella pedocola</name>
    <dbReference type="NCBI Taxonomy" id="1752077"/>
    <lineage>
        <taxon>Bacteria</taxon>
        <taxon>Pseudomonadati</taxon>
        <taxon>Bacteroidota</taxon>
        <taxon>Chitinophagia</taxon>
        <taxon>Chitinophagales</taxon>
        <taxon>Chitinophagaceae</taxon>
        <taxon>Niabella</taxon>
    </lineage>
</organism>
<evidence type="ECO:0000313" key="1">
    <source>
        <dbReference type="EMBL" id="MCD2424061.1"/>
    </source>
</evidence>
<dbReference type="PANTHER" id="PTHR37310:SF1">
    <property type="entry name" value="CYTOPLASMIC PROTEIN"/>
    <property type="match status" value="1"/>
</dbReference>
<dbReference type="CDD" id="cd08026">
    <property type="entry name" value="DUF326"/>
    <property type="match status" value="1"/>
</dbReference>
<dbReference type="PANTHER" id="PTHR37310">
    <property type="entry name" value="CYTOPLASMIC PROTEIN-RELATED"/>
    <property type="match status" value="1"/>
</dbReference>
<dbReference type="EMBL" id="JAJNEC010000005">
    <property type="protein sequence ID" value="MCD2424061.1"/>
    <property type="molecule type" value="Genomic_DNA"/>
</dbReference>
<dbReference type="RefSeq" id="WP_231005316.1">
    <property type="nucleotide sequence ID" value="NZ_JAJNEC010000005.1"/>
</dbReference>
<dbReference type="InterPro" id="IPR044543">
    <property type="entry name" value="YHJQ-like"/>
</dbReference>
<sequence>METTGNHLSELLNRCAAVCDHCAAACLQEEEVGHLADCIRTDMACASVCRTTAQLLELGIGEQNALLLCAEVCKLCADECSKHAHDHCRACAEVCNECAVECGQSAVA</sequence>